<dbReference type="CDD" id="cd00063">
    <property type="entry name" value="FN3"/>
    <property type="match status" value="1"/>
</dbReference>
<keyword evidence="3" id="KW-1185">Reference proteome</keyword>
<dbReference type="PROSITE" id="PS50853">
    <property type="entry name" value="FN3"/>
    <property type="match status" value="1"/>
</dbReference>
<dbReference type="EMBL" id="SRSC01000002">
    <property type="protein sequence ID" value="TGU72340.1"/>
    <property type="molecule type" value="Genomic_DNA"/>
</dbReference>
<comment type="caution">
    <text evidence="2">The sequence shown here is derived from an EMBL/GenBank/DDBJ whole genome shotgun (WGS) entry which is preliminary data.</text>
</comment>
<protein>
    <recommendedName>
        <fullName evidence="1">Fibronectin type-III domain-containing protein</fullName>
    </recommendedName>
</protein>
<dbReference type="RefSeq" id="WP_135869822.1">
    <property type="nucleotide sequence ID" value="NZ_SRSC01000002.1"/>
</dbReference>
<dbReference type="Proteomes" id="UP000306416">
    <property type="component" value="Unassembled WGS sequence"/>
</dbReference>
<evidence type="ECO:0000313" key="2">
    <source>
        <dbReference type="EMBL" id="TGU72340.1"/>
    </source>
</evidence>
<gene>
    <name evidence="2" type="ORF">E4633_08480</name>
</gene>
<feature type="domain" description="Fibronectin type-III" evidence="1">
    <location>
        <begin position="30"/>
        <end position="127"/>
    </location>
</feature>
<accession>A0A4S1CGX1</accession>
<dbReference type="Pfam" id="PF00041">
    <property type="entry name" value="fn3"/>
    <property type="match status" value="1"/>
</dbReference>
<dbReference type="InterPro" id="IPR013783">
    <property type="entry name" value="Ig-like_fold"/>
</dbReference>
<dbReference type="InterPro" id="IPR036116">
    <property type="entry name" value="FN3_sf"/>
</dbReference>
<proteinExistence type="predicted"/>
<dbReference type="Gene3D" id="2.60.40.10">
    <property type="entry name" value="Immunoglobulins"/>
    <property type="match status" value="1"/>
</dbReference>
<sequence>MQKKKCKLPLWQRFPVNPATFLTIAAIFFACISLIPVSKACAAQTTLSWSAPATYSDGTSMAVSGYKVYQGTAKGAYTGSVDVGNLTSYTLSNLVNGSTYYFAITAYDGAKTESAYSNEMSKSFGATYSITATSGPGGSINFPSGTSVSTATSGSSVIKTASVPQGGSLSLSIAPASGYAISGVTVDGASVGTVSSYTFSNVTANHTVSATFAATTTATGHWDDITTGTSAYQDATPSYMEFSPVTADATGKVSALRVKIYQYGSPTAIRLALYSAGGTKLTEGTMTVSAAGYATVSVPAASVTQGATYYIAAQAASSMLYRFTCGSTTGGYEAPNSYSSGLPAALPSGRWGGKLLNASMYIQ</sequence>
<dbReference type="AlphaFoldDB" id="A0A4S1CGX1"/>
<dbReference type="PROSITE" id="PS51257">
    <property type="entry name" value="PROKAR_LIPOPROTEIN"/>
    <property type="match status" value="1"/>
</dbReference>
<dbReference type="SUPFAM" id="SSF49265">
    <property type="entry name" value="Fibronectin type III"/>
    <property type="match status" value="1"/>
</dbReference>
<name>A0A4S1CGX1_9BACT</name>
<dbReference type="InterPro" id="IPR003961">
    <property type="entry name" value="FN3_dom"/>
</dbReference>
<organism evidence="2 3">
    <name type="scientific">Geomonas terrae</name>
    <dbReference type="NCBI Taxonomy" id="2562681"/>
    <lineage>
        <taxon>Bacteria</taxon>
        <taxon>Pseudomonadati</taxon>
        <taxon>Thermodesulfobacteriota</taxon>
        <taxon>Desulfuromonadia</taxon>
        <taxon>Geobacterales</taxon>
        <taxon>Geobacteraceae</taxon>
        <taxon>Geomonas</taxon>
    </lineage>
</organism>
<evidence type="ECO:0000313" key="3">
    <source>
        <dbReference type="Proteomes" id="UP000306416"/>
    </source>
</evidence>
<evidence type="ECO:0000259" key="1">
    <source>
        <dbReference type="PROSITE" id="PS50853"/>
    </source>
</evidence>
<reference evidence="2 3" key="1">
    <citation type="submission" date="2019-04" db="EMBL/GenBank/DDBJ databases">
        <title>Geobacter oryzae sp. nov., ferric-reducing bacteria isolated from paddy soil.</title>
        <authorList>
            <person name="Xu Z."/>
            <person name="Masuda Y."/>
            <person name="Itoh H."/>
            <person name="Senoo K."/>
        </authorList>
    </citation>
    <scope>NUCLEOTIDE SEQUENCE [LARGE SCALE GENOMIC DNA]</scope>
    <source>
        <strain evidence="2 3">Red111</strain>
    </source>
</reference>